<dbReference type="Proteomes" id="UP000320216">
    <property type="component" value="Chromosome"/>
</dbReference>
<dbReference type="RefSeq" id="WP_146321809.1">
    <property type="nucleotide sequence ID" value="NZ_CP042305.1"/>
</dbReference>
<dbReference type="OrthoDB" id="3985590at2"/>
<proteinExistence type="predicted"/>
<sequence>MTALLAGTSTSIQYGGLTFGAQDDDGVVWKLTGFDGWGSPDSTIDVQQKPRQRGAWAGDAFSVERYLTVTLLLRAPSATLLNQAIENLSSAVDFAQQPMTVTEAGFTRTVNVRRKGGVIPGKMNSFIAAPSFQVVATDPRKFGTPMVGTTGLPTSSGGLVVPTAGLVVPAAGLIIPAAVTSGDLEMDNPGNETGPVMLRIDGPCTGPQITHVGSGLTLTFASSLVLGAGEYLLIDMEKHTALEQGQASRSRFITSRQWFGLEPGPNTFSFAASGYDAGAQLTVTATPAWR</sequence>
<evidence type="ECO:0000313" key="3">
    <source>
        <dbReference type="Proteomes" id="UP000320216"/>
    </source>
</evidence>
<name>A0A5B8M7Z0_9MICO</name>
<evidence type="ECO:0000313" key="2">
    <source>
        <dbReference type="EMBL" id="QDZ15775.1"/>
    </source>
</evidence>
<dbReference type="KEGG" id="huw:FPZ11_14295"/>
<dbReference type="InterPro" id="IPR054738">
    <property type="entry name" value="Siphovirus-type_tail_C"/>
</dbReference>
<reference evidence="2 3" key="1">
    <citation type="submission" date="2019-07" db="EMBL/GenBank/DDBJ databases">
        <title>Full genome sequence of Humibacter sp. WJ7-1.</title>
        <authorList>
            <person name="Im W.-T."/>
        </authorList>
    </citation>
    <scope>NUCLEOTIDE SEQUENCE [LARGE SCALE GENOMIC DNA]</scope>
    <source>
        <strain evidence="2 3">WJ7-1</strain>
    </source>
</reference>
<protein>
    <recommendedName>
        <fullName evidence="1">Siphovirus-type tail component C-terminal domain-containing protein</fullName>
    </recommendedName>
</protein>
<dbReference type="EMBL" id="CP042305">
    <property type="protein sequence ID" value="QDZ15775.1"/>
    <property type="molecule type" value="Genomic_DNA"/>
</dbReference>
<dbReference type="Gene3D" id="2.60.120.860">
    <property type="match status" value="1"/>
</dbReference>
<evidence type="ECO:0000259" key="1">
    <source>
        <dbReference type="Pfam" id="PF22768"/>
    </source>
</evidence>
<keyword evidence="3" id="KW-1185">Reference proteome</keyword>
<accession>A0A5B8M7Z0</accession>
<feature type="domain" description="Siphovirus-type tail component C-terminal" evidence="1">
    <location>
        <begin position="192"/>
        <end position="276"/>
    </location>
</feature>
<dbReference type="AlphaFoldDB" id="A0A5B8M7Z0"/>
<dbReference type="Pfam" id="PF22768">
    <property type="entry name" value="SPP1_Dit"/>
    <property type="match status" value="1"/>
</dbReference>
<gene>
    <name evidence="2" type="ORF">FPZ11_14295</name>
</gene>
<organism evidence="2 3">
    <name type="scientific">Humibacter ginsenosidimutans</name>
    <dbReference type="NCBI Taxonomy" id="2599293"/>
    <lineage>
        <taxon>Bacteria</taxon>
        <taxon>Bacillati</taxon>
        <taxon>Actinomycetota</taxon>
        <taxon>Actinomycetes</taxon>
        <taxon>Micrococcales</taxon>
        <taxon>Microbacteriaceae</taxon>
        <taxon>Humibacter</taxon>
    </lineage>
</organism>